<name>A0ACA9M3V5_9GLOM</name>
<organism evidence="1 2">
    <name type="scientific">Acaulospora colombiana</name>
    <dbReference type="NCBI Taxonomy" id="27376"/>
    <lineage>
        <taxon>Eukaryota</taxon>
        <taxon>Fungi</taxon>
        <taxon>Fungi incertae sedis</taxon>
        <taxon>Mucoromycota</taxon>
        <taxon>Glomeromycotina</taxon>
        <taxon>Glomeromycetes</taxon>
        <taxon>Diversisporales</taxon>
        <taxon>Acaulosporaceae</taxon>
        <taxon>Acaulospora</taxon>
    </lineage>
</organism>
<evidence type="ECO:0000313" key="2">
    <source>
        <dbReference type="Proteomes" id="UP000789525"/>
    </source>
</evidence>
<sequence length="273" mass="31978">MSTNDHDTSRKRTSDALDLRLMKRIHTDDAEFVETTLSNIRSYLLSKASKQHAKFMAKYLKIVEYDEGDILMGVKVPEIRLLSKSLGFLPFSVLRNLAKSSYHEERLLAVVNVTEKFKISQDPIVHESIFKFFVEEMREGINNWDLVDSSASQIVGAYLRDKPDLRRLWLFDKLVKSSRFWDRRIAIVATQNFIVHGQYEDTLKLAVILLHDKEDLIHKATGWTLREMGKMSKETLVKFLDQHAQSMPRIMLRYSIEKFSTQERKMYMKNGNR</sequence>
<gene>
    <name evidence="1" type="ORF">ACOLOM_LOCUS5466</name>
</gene>
<evidence type="ECO:0000313" key="1">
    <source>
        <dbReference type="EMBL" id="CAG8567457.1"/>
    </source>
</evidence>
<keyword evidence="2" id="KW-1185">Reference proteome</keyword>
<reference evidence="1" key="1">
    <citation type="submission" date="2021-06" db="EMBL/GenBank/DDBJ databases">
        <authorList>
            <person name="Kallberg Y."/>
            <person name="Tangrot J."/>
            <person name="Rosling A."/>
        </authorList>
    </citation>
    <scope>NUCLEOTIDE SEQUENCE</scope>
    <source>
        <strain evidence="1">CL356</strain>
    </source>
</reference>
<dbReference type="EMBL" id="CAJVPT010010136">
    <property type="protein sequence ID" value="CAG8567457.1"/>
    <property type="molecule type" value="Genomic_DNA"/>
</dbReference>
<comment type="caution">
    <text evidence="1">The sequence shown here is derived from an EMBL/GenBank/DDBJ whole genome shotgun (WGS) entry which is preliminary data.</text>
</comment>
<proteinExistence type="predicted"/>
<dbReference type="Proteomes" id="UP000789525">
    <property type="component" value="Unassembled WGS sequence"/>
</dbReference>
<accession>A0ACA9M3V5</accession>
<protein>
    <submittedName>
        <fullName evidence="1">7191_t:CDS:1</fullName>
    </submittedName>
</protein>